<protein>
    <submittedName>
        <fullName evidence="6">Uncharacterized protein</fullName>
    </submittedName>
</protein>
<organism evidence="6 7">
    <name type="scientific">Myxococcus xanthus (strain DK1622)</name>
    <dbReference type="NCBI Taxonomy" id="246197"/>
    <lineage>
        <taxon>Bacteria</taxon>
        <taxon>Pseudomonadati</taxon>
        <taxon>Myxococcota</taxon>
        <taxon>Myxococcia</taxon>
        <taxon>Myxococcales</taxon>
        <taxon>Cystobacterineae</taxon>
        <taxon>Myxococcaceae</taxon>
        <taxon>Myxococcus</taxon>
    </lineage>
</organism>
<evidence type="ECO:0000256" key="2">
    <source>
        <dbReference type="ARBA" id="ARBA00010790"/>
    </source>
</evidence>
<gene>
    <name evidence="6" type="ordered locus">MXAN_4941</name>
</gene>
<keyword evidence="5" id="KW-0560">Oxidoreductase</keyword>
<dbReference type="PANTHER" id="PTHR47470">
    <property type="entry name" value="CHOLESTEROL OXIDASE"/>
    <property type="match status" value="1"/>
</dbReference>
<comment type="cofactor">
    <cofactor evidence="1">
        <name>FAD</name>
        <dbReference type="ChEBI" id="CHEBI:57692"/>
    </cofactor>
</comment>
<evidence type="ECO:0000313" key="6">
    <source>
        <dbReference type="EMBL" id="ABF89625.1"/>
    </source>
</evidence>
<accession>Q1D2M6</accession>
<dbReference type="KEGG" id="mxa:MXAN_4941"/>
<dbReference type="GO" id="GO:0016491">
    <property type="term" value="F:oxidoreductase activity"/>
    <property type="evidence" value="ECO:0007669"/>
    <property type="project" value="UniProtKB-KW"/>
</dbReference>
<evidence type="ECO:0000313" key="7">
    <source>
        <dbReference type="Proteomes" id="UP000002402"/>
    </source>
</evidence>
<dbReference type="Proteomes" id="UP000002402">
    <property type="component" value="Chromosome"/>
</dbReference>
<dbReference type="HOGENOM" id="CLU_105003_0_0_7"/>
<proteinExistence type="inferred from homology"/>
<keyword evidence="3" id="KW-0285">Flavoprotein</keyword>
<dbReference type="EnsemblBacteria" id="ABF89625">
    <property type="protein sequence ID" value="ABF89625"/>
    <property type="gene ID" value="MXAN_4941"/>
</dbReference>
<keyword evidence="7" id="KW-1185">Reference proteome</keyword>
<sequence>MMHMTEPAPDLTFRERMSGPLAMGATDPMEGATQANAARFTMHCTISVDDMDAFTRDAAHTARLEARVSYPPLGKELPVQQGHFNLFRNAEEPGTKLMSYGLRFGAKGREYFLEGTKTLRDEPGFDLWRDTTRLYCYLHEGPDARGPVVGAGVLTLGKRALVELLGSMRSSRHGTAGFGAVSHFGRFFLGTLWDVYAPWARQAGEAPSASSMERSL</sequence>
<dbReference type="STRING" id="246197.MXAN_4941"/>
<comment type="similarity">
    <text evidence="2">Belongs to the GMC oxidoreductase family.</text>
</comment>
<reference evidence="6 7" key="1">
    <citation type="journal article" date="2006" name="Proc. Natl. Acad. Sci. U.S.A.">
        <title>Evolution of sensory complexity recorded in a myxobacterial genome.</title>
        <authorList>
            <person name="Goldman B.S."/>
            <person name="Nierman W.C."/>
            <person name="Kaiser D."/>
            <person name="Slater S.C."/>
            <person name="Durkin A.S."/>
            <person name="Eisen J.A."/>
            <person name="Ronning C.M."/>
            <person name="Barbazuk W.B."/>
            <person name="Blanchard M."/>
            <person name="Field C."/>
            <person name="Halling C."/>
            <person name="Hinkle G."/>
            <person name="Iartchuk O."/>
            <person name="Kim H.S."/>
            <person name="Mackenzie C."/>
            <person name="Madupu R."/>
            <person name="Miller N."/>
            <person name="Shvartsbeyn A."/>
            <person name="Sullivan S.A."/>
            <person name="Vaudin M."/>
            <person name="Wiegand R."/>
            <person name="Kaplan H.B."/>
        </authorList>
    </citation>
    <scope>NUCLEOTIDE SEQUENCE [LARGE SCALE GENOMIC DNA]</scope>
    <source>
        <strain evidence="7">DK1622</strain>
    </source>
</reference>
<evidence type="ECO:0000256" key="3">
    <source>
        <dbReference type="ARBA" id="ARBA00022630"/>
    </source>
</evidence>
<evidence type="ECO:0000256" key="5">
    <source>
        <dbReference type="ARBA" id="ARBA00023002"/>
    </source>
</evidence>
<evidence type="ECO:0000256" key="1">
    <source>
        <dbReference type="ARBA" id="ARBA00001974"/>
    </source>
</evidence>
<dbReference type="PANTHER" id="PTHR47470:SF1">
    <property type="entry name" value="FAD-DEPENDENT OXIDOREDUCTASE 2 FAD BINDING DOMAIN-CONTAINING PROTEIN"/>
    <property type="match status" value="1"/>
</dbReference>
<dbReference type="AlphaFoldDB" id="Q1D2M6"/>
<dbReference type="EMBL" id="CP000113">
    <property type="protein sequence ID" value="ABF89625.1"/>
    <property type="molecule type" value="Genomic_DNA"/>
</dbReference>
<keyword evidence="4" id="KW-0274">FAD</keyword>
<dbReference type="eggNOG" id="COG1752">
    <property type="taxonomic scope" value="Bacteria"/>
</dbReference>
<dbReference type="InterPro" id="IPR052542">
    <property type="entry name" value="Cholesterol_Oxidase"/>
</dbReference>
<evidence type="ECO:0000256" key="4">
    <source>
        <dbReference type="ARBA" id="ARBA00022827"/>
    </source>
</evidence>
<name>Q1D2M6_MYXXD</name>